<evidence type="ECO:0000256" key="7">
    <source>
        <dbReference type="ARBA" id="ARBA00022989"/>
    </source>
</evidence>
<proteinExistence type="predicted"/>
<name>A0A0M3HHM7_ASCLU</name>
<comment type="pathway">
    <text evidence="2">Lipid metabolism; fatty acid biosynthesis.</text>
</comment>
<reference evidence="13" key="1">
    <citation type="submission" date="2017-02" db="UniProtKB">
        <authorList>
            <consortium name="WormBaseParasite"/>
        </authorList>
    </citation>
    <scope>IDENTIFICATION</scope>
</reference>
<organism evidence="12 13">
    <name type="scientific">Ascaris lumbricoides</name>
    <name type="common">Giant roundworm</name>
    <dbReference type="NCBI Taxonomy" id="6252"/>
    <lineage>
        <taxon>Eukaryota</taxon>
        <taxon>Metazoa</taxon>
        <taxon>Ecdysozoa</taxon>
        <taxon>Nematoda</taxon>
        <taxon>Chromadorea</taxon>
        <taxon>Rhabditida</taxon>
        <taxon>Spirurina</taxon>
        <taxon>Ascaridomorpha</taxon>
        <taxon>Ascaridoidea</taxon>
        <taxon>Ascarididae</taxon>
        <taxon>Ascaris</taxon>
    </lineage>
</organism>
<dbReference type="GO" id="GO:0016020">
    <property type="term" value="C:membrane"/>
    <property type="evidence" value="ECO:0007669"/>
    <property type="project" value="UniProtKB-SubCell"/>
</dbReference>
<evidence type="ECO:0000256" key="1">
    <source>
        <dbReference type="ARBA" id="ARBA00004141"/>
    </source>
</evidence>
<keyword evidence="7 11" id="KW-1133">Transmembrane helix</keyword>
<evidence type="ECO:0000256" key="4">
    <source>
        <dbReference type="ARBA" id="ARBA00022679"/>
    </source>
</evidence>
<evidence type="ECO:0000256" key="9">
    <source>
        <dbReference type="ARBA" id="ARBA00023136"/>
    </source>
</evidence>
<dbReference type="UniPathway" id="UPA00094"/>
<keyword evidence="9 11" id="KW-0472">Membrane</keyword>
<keyword evidence="3" id="KW-0444">Lipid biosynthesis</keyword>
<dbReference type="Pfam" id="PF01151">
    <property type="entry name" value="ELO"/>
    <property type="match status" value="1"/>
</dbReference>
<dbReference type="AlphaFoldDB" id="A0A0M3HHM7"/>
<evidence type="ECO:0000256" key="8">
    <source>
        <dbReference type="ARBA" id="ARBA00023098"/>
    </source>
</evidence>
<evidence type="ECO:0000313" key="12">
    <source>
        <dbReference type="Proteomes" id="UP000036681"/>
    </source>
</evidence>
<protein>
    <submittedName>
        <fullName evidence="13">Very-long-chain 3-oxoacyl-CoA synthase</fullName>
    </submittedName>
</protein>
<evidence type="ECO:0000256" key="10">
    <source>
        <dbReference type="ARBA" id="ARBA00023160"/>
    </source>
</evidence>
<dbReference type="GO" id="GO:0006633">
    <property type="term" value="P:fatty acid biosynthetic process"/>
    <property type="evidence" value="ECO:0007669"/>
    <property type="project" value="UniProtKB-UniPathway"/>
</dbReference>
<dbReference type="WBParaSite" id="ALUE_0000102201-mRNA-1">
    <property type="protein sequence ID" value="ALUE_0000102201-mRNA-1"/>
    <property type="gene ID" value="ALUE_0000102201"/>
</dbReference>
<evidence type="ECO:0000256" key="2">
    <source>
        <dbReference type="ARBA" id="ARBA00005194"/>
    </source>
</evidence>
<keyword evidence="12" id="KW-1185">Reference proteome</keyword>
<evidence type="ECO:0000256" key="3">
    <source>
        <dbReference type="ARBA" id="ARBA00022516"/>
    </source>
</evidence>
<evidence type="ECO:0000256" key="6">
    <source>
        <dbReference type="ARBA" id="ARBA00022832"/>
    </source>
</evidence>
<keyword evidence="8" id="KW-0443">Lipid metabolism</keyword>
<feature type="transmembrane region" description="Helical" evidence="11">
    <location>
        <begin position="17"/>
        <end position="41"/>
    </location>
</feature>
<evidence type="ECO:0000256" key="11">
    <source>
        <dbReference type="SAM" id="Phobius"/>
    </source>
</evidence>
<evidence type="ECO:0000256" key="5">
    <source>
        <dbReference type="ARBA" id="ARBA00022692"/>
    </source>
</evidence>
<evidence type="ECO:0000313" key="13">
    <source>
        <dbReference type="WBParaSite" id="ALUE_0000102201-mRNA-1"/>
    </source>
</evidence>
<keyword evidence="10" id="KW-0275">Fatty acid biosynthesis</keyword>
<keyword evidence="5 11" id="KW-0812">Transmembrane</keyword>
<keyword evidence="6" id="KW-0276">Fatty acid metabolism</keyword>
<sequence>MYSYYASTAWGFRPSRLIAMTLTTLQIVQMFGGLTIVYLVYNIKTKTDLSYVIIFLIV</sequence>
<keyword evidence="4" id="KW-0808">Transferase</keyword>
<comment type="subcellular location">
    <subcellularLocation>
        <location evidence="1">Membrane</location>
        <topology evidence="1">Multi-pass membrane protein</topology>
    </subcellularLocation>
</comment>
<dbReference type="Proteomes" id="UP000036681">
    <property type="component" value="Unplaced"/>
</dbReference>
<dbReference type="InterPro" id="IPR002076">
    <property type="entry name" value="ELO_fam"/>
</dbReference>
<dbReference type="GO" id="GO:0009922">
    <property type="term" value="F:fatty acid elongase activity"/>
    <property type="evidence" value="ECO:0007669"/>
    <property type="project" value="InterPro"/>
</dbReference>
<accession>A0A0M3HHM7</accession>